<reference evidence="2 3" key="2">
    <citation type="submission" date="2019-04" db="EMBL/GenBank/DDBJ databases">
        <title>The genome sequence of big-headed turtle.</title>
        <authorList>
            <person name="Gong S."/>
        </authorList>
    </citation>
    <scope>NUCLEOTIDE SEQUENCE [LARGE SCALE GENOMIC DNA]</scope>
    <source>
        <strain evidence="2">DO16091913</strain>
        <tissue evidence="2">Muscle</tissue>
    </source>
</reference>
<accession>A0A4D9EE15</accession>
<protein>
    <submittedName>
        <fullName evidence="2">Conserved oligomeric Golgi complex subunit 6</fullName>
    </submittedName>
</protein>
<keyword evidence="3" id="KW-1185">Reference proteome</keyword>
<sequence>MDLSGASPTQGQLWGKRQRGPSLLGCSAGQAQLRGAATPALFMHSGSNTPTSSPRTQPTEGRYQQDAEGRLVAGRPGQATGWECELEAQQTARRESGCPREPFTSRLVVLCPKSR</sequence>
<organism evidence="2 3">
    <name type="scientific">Platysternon megacephalum</name>
    <name type="common">big-headed turtle</name>
    <dbReference type="NCBI Taxonomy" id="55544"/>
    <lineage>
        <taxon>Eukaryota</taxon>
        <taxon>Metazoa</taxon>
        <taxon>Chordata</taxon>
        <taxon>Craniata</taxon>
        <taxon>Vertebrata</taxon>
        <taxon>Euteleostomi</taxon>
        <taxon>Archelosauria</taxon>
        <taxon>Testudinata</taxon>
        <taxon>Testudines</taxon>
        <taxon>Cryptodira</taxon>
        <taxon>Durocryptodira</taxon>
        <taxon>Testudinoidea</taxon>
        <taxon>Platysternidae</taxon>
        <taxon>Platysternon</taxon>
    </lineage>
</organism>
<dbReference type="Proteomes" id="UP000297703">
    <property type="component" value="Unassembled WGS sequence"/>
</dbReference>
<proteinExistence type="predicted"/>
<gene>
    <name evidence="2" type="ORF">DR999_PMT08718</name>
</gene>
<name>A0A4D9EE15_9SAUR</name>
<evidence type="ECO:0000313" key="3">
    <source>
        <dbReference type="Proteomes" id="UP000297703"/>
    </source>
</evidence>
<dbReference type="EMBL" id="QXTE01000070">
    <property type="protein sequence ID" value="TFK08306.1"/>
    <property type="molecule type" value="Genomic_DNA"/>
</dbReference>
<comment type="caution">
    <text evidence="2">The sequence shown here is derived from an EMBL/GenBank/DDBJ whole genome shotgun (WGS) entry which is preliminary data.</text>
</comment>
<feature type="compositionally biased region" description="Polar residues" evidence="1">
    <location>
        <begin position="1"/>
        <end position="12"/>
    </location>
</feature>
<evidence type="ECO:0000313" key="2">
    <source>
        <dbReference type="EMBL" id="TFK08306.1"/>
    </source>
</evidence>
<dbReference type="AlphaFoldDB" id="A0A4D9EE15"/>
<evidence type="ECO:0000256" key="1">
    <source>
        <dbReference type="SAM" id="MobiDB-lite"/>
    </source>
</evidence>
<feature type="compositionally biased region" description="Polar residues" evidence="1">
    <location>
        <begin position="45"/>
        <end position="59"/>
    </location>
</feature>
<feature type="region of interest" description="Disordered" evidence="1">
    <location>
        <begin position="37"/>
        <end position="68"/>
    </location>
</feature>
<reference evidence="2 3" key="1">
    <citation type="submission" date="2019-04" db="EMBL/GenBank/DDBJ databases">
        <title>Draft genome of the big-headed turtle Platysternon megacephalum.</title>
        <authorList>
            <person name="Gong S."/>
        </authorList>
    </citation>
    <scope>NUCLEOTIDE SEQUENCE [LARGE SCALE GENOMIC DNA]</scope>
    <source>
        <strain evidence="2">DO16091913</strain>
        <tissue evidence="2">Muscle</tissue>
    </source>
</reference>
<feature type="region of interest" description="Disordered" evidence="1">
    <location>
        <begin position="1"/>
        <end position="21"/>
    </location>
</feature>